<feature type="transmembrane region" description="Helical" evidence="1">
    <location>
        <begin position="84"/>
        <end position="105"/>
    </location>
</feature>
<sequence length="254" mass="27856">MGSKKRQLFMVLCGIVVTNALLAEMIGVKIFSGEGIFGLPGAQVPVLGAKLDFNLTAGVIIWPVVFIATDIINEYFGKEGVKKISYLTAALIAYAFLVITIATALPPAQFWLDVNAEGFNGSSFDINFAFNKVFRQGLGIIVGSLVAFLVGQLLDAYVFHWLKSVTGSKMIWLRATGSTLVSQLVDTVVVLFIAFYLFDNWTLKDVLSVSVINYLYKFTIAVLLTPLLYLAHALIDRYLAGDTELKHEALLSED</sequence>
<comment type="function">
    <text evidence="1">Involved in the import of queuosine (Q) precursors, required for Q precursor salvage.</text>
</comment>
<evidence type="ECO:0000313" key="3">
    <source>
        <dbReference type="Proteomes" id="UP001596405"/>
    </source>
</evidence>
<feature type="transmembrane region" description="Helical" evidence="1">
    <location>
        <begin position="53"/>
        <end position="72"/>
    </location>
</feature>
<name>A0ABW2DSQ6_9BACT</name>
<dbReference type="NCBIfam" id="TIGR00697">
    <property type="entry name" value="queuosine precursor transporter"/>
    <property type="match status" value="1"/>
</dbReference>
<accession>A0ABW2DSQ6</accession>
<keyword evidence="1" id="KW-0812">Transmembrane</keyword>
<protein>
    <recommendedName>
        <fullName evidence="1">Probable queuosine precursor transporter</fullName>
        <shortName evidence="1">Q precursor transporter</shortName>
    </recommendedName>
</protein>
<comment type="similarity">
    <text evidence="1">Belongs to the vitamin uptake transporter (VUT/ECF) (TC 2.A.88) family. Q precursor transporter subfamily.</text>
</comment>
<keyword evidence="1" id="KW-0472">Membrane</keyword>
<evidence type="ECO:0000313" key="2">
    <source>
        <dbReference type="EMBL" id="MFC7000110.1"/>
    </source>
</evidence>
<dbReference type="EMBL" id="JBHSYQ010000016">
    <property type="protein sequence ID" value="MFC7000110.1"/>
    <property type="molecule type" value="Genomic_DNA"/>
</dbReference>
<reference evidence="3" key="1">
    <citation type="journal article" date="2019" name="Int. J. Syst. Evol. Microbiol.">
        <title>The Global Catalogue of Microorganisms (GCM) 10K type strain sequencing project: providing services to taxonomists for standard genome sequencing and annotation.</title>
        <authorList>
            <consortium name="The Broad Institute Genomics Platform"/>
            <consortium name="The Broad Institute Genome Sequencing Center for Infectious Disease"/>
            <person name="Wu L."/>
            <person name="Ma J."/>
        </authorList>
    </citation>
    <scope>NUCLEOTIDE SEQUENCE [LARGE SCALE GENOMIC DNA]</scope>
    <source>
        <strain evidence="3">CGMCC 4.7393</strain>
    </source>
</reference>
<feature type="transmembrane region" description="Helical" evidence="1">
    <location>
        <begin position="138"/>
        <end position="159"/>
    </location>
</feature>
<feature type="transmembrane region" description="Helical" evidence="1">
    <location>
        <begin position="171"/>
        <end position="198"/>
    </location>
</feature>
<dbReference type="Proteomes" id="UP001596405">
    <property type="component" value="Unassembled WGS sequence"/>
</dbReference>
<dbReference type="RefSeq" id="WP_239693446.1">
    <property type="nucleotide sequence ID" value="NZ_LRML01000016.1"/>
</dbReference>
<keyword evidence="3" id="KW-1185">Reference proteome</keyword>
<keyword evidence="1" id="KW-0813">Transport</keyword>
<comment type="caution">
    <text evidence="2">The sequence shown here is derived from an EMBL/GenBank/DDBJ whole genome shotgun (WGS) entry which is preliminary data.</text>
</comment>
<dbReference type="InterPro" id="IPR003744">
    <property type="entry name" value="YhhQ"/>
</dbReference>
<keyword evidence="1" id="KW-1003">Cell membrane</keyword>
<feature type="transmembrane region" description="Helical" evidence="1">
    <location>
        <begin position="218"/>
        <end position="235"/>
    </location>
</feature>
<dbReference type="PANTHER" id="PTHR34300">
    <property type="entry name" value="QUEUOSINE PRECURSOR TRANSPORTER-RELATED"/>
    <property type="match status" value="1"/>
</dbReference>
<organism evidence="2 3">
    <name type="scientific">Rufibacter roseus</name>
    <dbReference type="NCBI Taxonomy" id="1567108"/>
    <lineage>
        <taxon>Bacteria</taxon>
        <taxon>Pseudomonadati</taxon>
        <taxon>Bacteroidota</taxon>
        <taxon>Cytophagia</taxon>
        <taxon>Cytophagales</taxon>
        <taxon>Hymenobacteraceae</taxon>
        <taxon>Rufibacter</taxon>
    </lineage>
</organism>
<evidence type="ECO:0000256" key="1">
    <source>
        <dbReference type="HAMAP-Rule" id="MF_02088"/>
    </source>
</evidence>
<gene>
    <name evidence="2" type="ORF">ACFQHR_20930</name>
</gene>
<dbReference type="Pfam" id="PF02592">
    <property type="entry name" value="Vut_1"/>
    <property type="match status" value="1"/>
</dbReference>
<dbReference type="PANTHER" id="PTHR34300:SF2">
    <property type="entry name" value="QUEUOSINE PRECURSOR TRANSPORTER-RELATED"/>
    <property type="match status" value="1"/>
</dbReference>
<keyword evidence="1" id="KW-1133">Transmembrane helix</keyword>
<comment type="subcellular location">
    <subcellularLocation>
        <location evidence="1">Cell membrane</location>
        <topology evidence="1">Multi-pass membrane protein</topology>
    </subcellularLocation>
</comment>
<proteinExistence type="inferred from homology"/>
<dbReference type="HAMAP" id="MF_02088">
    <property type="entry name" value="Q_prec_transport"/>
    <property type="match status" value="1"/>
</dbReference>